<dbReference type="PANTHER" id="PTHR46148:SF57">
    <property type="entry name" value="OS12G0499874 PROTEIN"/>
    <property type="match status" value="1"/>
</dbReference>
<accession>A0AAF0VA08</accession>
<gene>
    <name evidence="3" type="ORF">MTR67_052933</name>
</gene>
<reference evidence="3" key="1">
    <citation type="submission" date="2023-08" db="EMBL/GenBank/DDBJ databases">
        <title>A de novo genome assembly of Solanum verrucosum Schlechtendal, a Mexican diploid species geographically isolated from the other diploid A-genome species in potato relatives.</title>
        <authorList>
            <person name="Hosaka K."/>
        </authorList>
    </citation>
    <scope>NUCLEOTIDE SEQUENCE</scope>
    <source>
        <tissue evidence="3">Young leaves</tissue>
    </source>
</reference>
<dbReference type="InterPro" id="IPR056924">
    <property type="entry name" value="SH3_Tf2-1"/>
</dbReference>
<proteinExistence type="predicted"/>
<protein>
    <recommendedName>
        <fullName evidence="2">Tf2-1-like SH3-like domain-containing protein</fullName>
    </recommendedName>
</protein>
<dbReference type="PANTHER" id="PTHR46148">
    <property type="entry name" value="CHROMO DOMAIN-CONTAINING PROTEIN"/>
    <property type="match status" value="1"/>
</dbReference>
<sequence length="168" mass="18541">MKGVMRFGKKGKLSPRYMGPYQILKCIEKGAYELDLPSELVNMFSYGFDEMLCWLYIVVVKLALSWRRSQGLRDKCRAKGASQGCSKLERTASNSMAITTARGHDHGPWEALWSCLGQRRKAPSREGVHGDDLAKRSCAPKREATAPTLRGGPLVMVHTSARGGGRGP</sequence>
<feature type="domain" description="Tf2-1-like SH3-like" evidence="2">
    <location>
        <begin position="5"/>
        <end position="44"/>
    </location>
</feature>
<dbReference type="AlphaFoldDB" id="A0AAF0VA08"/>
<evidence type="ECO:0000313" key="4">
    <source>
        <dbReference type="Proteomes" id="UP001234989"/>
    </source>
</evidence>
<dbReference type="Proteomes" id="UP001234989">
    <property type="component" value="Chromosome 12"/>
</dbReference>
<evidence type="ECO:0000259" key="2">
    <source>
        <dbReference type="Pfam" id="PF24626"/>
    </source>
</evidence>
<evidence type="ECO:0000313" key="3">
    <source>
        <dbReference type="EMBL" id="WMV59548.1"/>
    </source>
</evidence>
<feature type="region of interest" description="Disordered" evidence="1">
    <location>
        <begin position="123"/>
        <end position="168"/>
    </location>
</feature>
<name>A0AAF0VA08_SOLVR</name>
<dbReference type="EMBL" id="CP133623">
    <property type="protein sequence ID" value="WMV59548.1"/>
    <property type="molecule type" value="Genomic_DNA"/>
</dbReference>
<organism evidence="3 4">
    <name type="scientific">Solanum verrucosum</name>
    <dbReference type="NCBI Taxonomy" id="315347"/>
    <lineage>
        <taxon>Eukaryota</taxon>
        <taxon>Viridiplantae</taxon>
        <taxon>Streptophyta</taxon>
        <taxon>Embryophyta</taxon>
        <taxon>Tracheophyta</taxon>
        <taxon>Spermatophyta</taxon>
        <taxon>Magnoliopsida</taxon>
        <taxon>eudicotyledons</taxon>
        <taxon>Gunneridae</taxon>
        <taxon>Pentapetalae</taxon>
        <taxon>asterids</taxon>
        <taxon>lamiids</taxon>
        <taxon>Solanales</taxon>
        <taxon>Solanaceae</taxon>
        <taxon>Solanoideae</taxon>
        <taxon>Solaneae</taxon>
        <taxon>Solanum</taxon>
    </lineage>
</organism>
<dbReference type="Pfam" id="PF24626">
    <property type="entry name" value="SH3_Tf2-1"/>
    <property type="match status" value="1"/>
</dbReference>
<feature type="compositionally biased region" description="Basic and acidic residues" evidence="1">
    <location>
        <begin position="123"/>
        <end position="144"/>
    </location>
</feature>
<keyword evidence="4" id="KW-1185">Reference proteome</keyword>
<evidence type="ECO:0000256" key="1">
    <source>
        <dbReference type="SAM" id="MobiDB-lite"/>
    </source>
</evidence>